<dbReference type="InterPro" id="IPR025383">
    <property type="entry name" value="MrpA_C/MbhD"/>
</dbReference>
<comment type="similarity">
    <text evidence="2">Belongs to the CPA3 antiporters (TC 2.A.63) subunit B family.</text>
</comment>
<feature type="domain" description="MrpA C-terminal/MbhD" evidence="9">
    <location>
        <begin position="16"/>
        <end position="75"/>
    </location>
</feature>
<evidence type="ECO:0000313" key="11">
    <source>
        <dbReference type="Proteomes" id="UP001523550"/>
    </source>
</evidence>
<feature type="domain" description="Na+/H+ antiporter MnhB subunit-related protein" evidence="8">
    <location>
        <begin position="194"/>
        <end position="305"/>
    </location>
</feature>
<reference evidence="10 11" key="1">
    <citation type="submission" date="2022-03" db="EMBL/GenBank/DDBJ databases">
        <title>Genomic Encyclopedia of Type Strains, Phase III (KMG-III): the genomes of soil and plant-associated and newly described type strains.</title>
        <authorList>
            <person name="Whitman W."/>
        </authorList>
    </citation>
    <scope>NUCLEOTIDE SEQUENCE [LARGE SCALE GENOMIC DNA]</scope>
    <source>
        <strain evidence="10 11">BSker1</strain>
    </source>
</reference>
<feature type="transmembrane region" description="Helical" evidence="7">
    <location>
        <begin position="6"/>
        <end position="26"/>
    </location>
</feature>
<feature type="transmembrane region" description="Helical" evidence="7">
    <location>
        <begin position="191"/>
        <end position="212"/>
    </location>
</feature>
<evidence type="ECO:0000256" key="3">
    <source>
        <dbReference type="ARBA" id="ARBA00022475"/>
    </source>
</evidence>
<name>A0ABT1G661_9GAMM</name>
<dbReference type="PANTHER" id="PTHR33932:SF4">
    <property type="entry name" value="NA(+)_H(+) ANTIPORTER SUBUNIT B"/>
    <property type="match status" value="1"/>
</dbReference>
<keyword evidence="11" id="KW-1185">Reference proteome</keyword>
<gene>
    <name evidence="10" type="ORF">J2T60_000716</name>
</gene>
<evidence type="ECO:0000256" key="1">
    <source>
        <dbReference type="ARBA" id="ARBA00004651"/>
    </source>
</evidence>
<dbReference type="Pfam" id="PF13244">
    <property type="entry name" value="MbhD"/>
    <property type="match status" value="1"/>
</dbReference>
<dbReference type="EMBL" id="JALJYF010000001">
    <property type="protein sequence ID" value="MCP1726751.1"/>
    <property type="molecule type" value="Genomic_DNA"/>
</dbReference>
<feature type="transmembrane region" description="Helical" evidence="7">
    <location>
        <begin position="248"/>
        <end position="270"/>
    </location>
</feature>
<feature type="transmembrane region" description="Helical" evidence="7">
    <location>
        <begin position="282"/>
        <end position="307"/>
    </location>
</feature>
<keyword evidence="5 7" id="KW-1133">Transmembrane helix</keyword>
<comment type="subcellular location">
    <subcellularLocation>
        <location evidence="1">Cell membrane</location>
        <topology evidence="1">Multi-pass membrane protein</topology>
    </subcellularLocation>
</comment>
<keyword evidence="4 7" id="KW-0812">Transmembrane</keyword>
<feature type="transmembrane region" description="Helical" evidence="7">
    <location>
        <begin position="153"/>
        <end position="171"/>
    </location>
</feature>
<feature type="transmembrane region" description="Helical" evidence="7">
    <location>
        <begin position="218"/>
        <end position="236"/>
    </location>
</feature>
<evidence type="ECO:0000256" key="4">
    <source>
        <dbReference type="ARBA" id="ARBA00022692"/>
    </source>
</evidence>
<dbReference type="Proteomes" id="UP001523550">
    <property type="component" value="Unassembled WGS sequence"/>
</dbReference>
<evidence type="ECO:0000259" key="9">
    <source>
        <dbReference type="Pfam" id="PF13244"/>
    </source>
</evidence>
<evidence type="ECO:0000313" key="10">
    <source>
        <dbReference type="EMBL" id="MCP1726751.1"/>
    </source>
</evidence>
<organism evidence="10 11">
    <name type="scientific">Natronospira proteinivora</name>
    <dbReference type="NCBI Taxonomy" id="1807133"/>
    <lineage>
        <taxon>Bacteria</taxon>
        <taxon>Pseudomonadati</taxon>
        <taxon>Pseudomonadota</taxon>
        <taxon>Gammaproteobacteria</taxon>
        <taxon>Natronospirales</taxon>
        <taxon>Natronospiraceae</taxon>
        <taxon>Natronospira</taxon>
    </lineage>
</organism>
<protein>
    <submittedName>
        <fullName evidence="10">Multisubunit Na+/H+ antiporter MnhB subunit</fullName>
    </submittedName>
</protein>
<dbReference type="Pfam" id="PF04039">
    <property type="entry name" value="MnhB"/>
    <property type="match status" value="1"/>
</dbReference>
<dbReference type="PANTHER" id="PTHR33932">
    <property type="entry name" value="NA(+)/H(+) ANTIPORTER SUBUNIT B"/>
    <property type="match status" value="1"/>
</dbReference>
<sequence length="326" mass="34380">MMMEAGLVFDGLLCLGLLWLAWQVVISPGQFRATVLFMVFGLLMAACWARLGTPDLALAEAAIGSGITGALLLNACKASYTQSQPASETPPGKLYRGACVVLCLLLSAGLAWLMLPMPGTGGPTADAVTTAQADHFLGNPVTSVLLDYRAYDTLLEMVVLLLAIMGARILIHQTHLPSLHPPRQSDPPMVAPLVAAATPLMLLTAFYLFWAGSHSPGGAFQAGALLGALGVMYRLTGRMAARDHASPLIRLLLIVGLGLFSLFAVWGLWIDGMPLSYPAVETLAYGLVLGIEFALMISIALTLMLMFSATPGLAMTRQPGEGGNQS</sequence>
<feature type="transmembrane region" description="Helical" evidence="7">
    <location>
        <begin position="33"/>
        <end position="51"/>
    </location>
</feature>
<evidence type="ECO:0000259" key="8">
    <source>
        <dbReference type="Pfam" id="PF04039"/>
    </source>
</evidence>
<feature type="transmembrane region" description="Helical" evidence="7">
    <location>
        <begin position="57"/>
        <end position="73"/>
    </location>
</feature>
<keyword evidence="3" id="KW-1003">Cell membrane</keyword>
<dbReference type="InterPro" id="IPR050622">
    <property type="entry name" value="CPA3_antiporter_subunitB"/>
</dbReference>
<proteinExistence type="inferred from homology"/>
<evidence type="ECO:0000256" key="7">
    <source>
        <dbReference type="SAM" id="Phobius"/>
    </source>
</evidence>
<evidence type="ECO:0000256" key="6">
    <source>
        <dbReference type="ARBA" id="ARBA00023136"/>
    </source>
</evidence>
<dbReference type="InterPro" id="IPR007182">
    <property type="entry name" value="MnhB"/>
</dbReference>
<keyword evidence="6 7" id="KW-0472">Membrane</keyword>
<feature type="transmembrane region" description="Helical" evidence="7">
    <location>
        <begin position="94"/>
        <end position="115"/>
    </location>
</feature>
<accession>A0ABT1G661</accession>
<evidence type="ECO:0000256" key="2">
    <source>
        <dbReference type="ARBA" id="ARBA00009425"/>
    </source>
</evidence>
<evidence type="ECO:0000256" key="5">
    <source>
        <dbReference type="ARBA" id="ARBA00022989"/>
    </source>
</evidence>
<comment type="caution">
    <text evidence="10">The sequence shown here is derived from an EMBL/GenBank/DDBJ whole genome shotgun (WGS) entry which is preliminary data.</text>
</comment>